<dbReference type="EMBL" id="CP096019">
    <property type="protein sequence ID" value="UPM42319.1"/>
    <property type="molecule type" value="Genomic_DNA"/>
</dbReference>
<dbReference type="InterPro" id="IPR013216">
    <property type="entry name" value="Methyltransf_11"/>
</dbReference>
<dbReference type="RefSeq" id="WP_247992994.1">
    <property type="nucleotide sequence ID" value="NZ_CP096019.1"/>
</dbReference>
<dbReference type="Pfam" id="PF08241">
    <property type="entry name" value="Methyltransf_11"/>
    <property type="match status" value="1"/>
</dbReference>
<dbReference type="InterPro" id="IPR029063">
    <property type="entry name" value="SAM-dependent_MTases_sf"/>
</dbReference>
<dbReference type="AlphaFoldDB" id="A0A8U0A0L1"/>
<keyword evidence="3" id="KW-1185">Reference proteome</keyword>
<dbReference type="KEGG" id="haad:MW046_10155"/>
<gene>
    <name evidence="2" type="ORF">MW046_10155</name>
</gene>
<reference evidence="2" key="1">
    <citation type="submission" date="2022-04" db="EMBL/GenBank/DDBJ databases">
        <title>Halocatena sp. nov., isolated from a salt lake.</title>
        <authorList>
            <person name="Cui H.-L."/>
        </authorList>
    </citation>
    <scope>NUCLEOTIDE SEQUENCE</scope>
    <source>
        <strain evidence="2">AD-1</strain>
    </source>
</reference>
<proteinExistence type="predicted"/>
<dbReference type="GO" id="GO:0008757">
    <property type="term" value="F:S-adenosylmethionine-dependent methyltransferase activity"/>
    <property type="evidence" value="ECO:0007669"/>
    <property type="project" value="InterPro"/>
</dbReference>
<dbReference type="CDD" id="cd02440">
    <property type="entry name" value="AdoMet_MTases"/>
    <property type="match status" value="1"/>
</dbReference>
<name>A0A8U0A0L1_9EURY</name>
<evidence type="ECO:0000313" key="3">
    <source>
        <dbReference type="Proteomes" id="UP000831768"/>
    </source>
</evidence>
<feature type="domain" description="Methyltransferase type 11" evidence="1">
    <location>
        <begin position="34"/>
        <end position="121"/>
    </location>
</feature>
<keyword evidence="2" id="KW-0808">Transferase</keyword>
<dbReference type="GO" id="GO:0032259">
    <property type="term" value="P:methylation"/>
    <property type="evidence" value="ECO:0007669"/>
    <property type="project" value="UniProtKB-KW"/>
</dbReference>
<sequence length="234" mass="26897">MNRSIETVIGPEQRNCHRVYDQLLSSLSPSRALHLGSGRDRESKRSNLPDESELIAFDVDRQGLSRNDTESKIQGDAATIPFEEESFDLVFTEMVFEHLAQPWDVLTEIDRILKPGGSVLILVPNPLHYYAQVSDLTPFWFHELWLRMNGHDSTDIDAFPTEYEWGRLSQLLTTASTFDWSITAFHSFPGPTSYTRRLPLHAAFVLLDRVLARFKQFHVLYIVQYKKQALSTTP</sequence>
<evidence type="ECO:0000313" key="2">
    <source>
        <dbReference type="EMBL" id="UPM42319.1"/>
    </source>
</evidence>
<organism evidence="2 3">
    <name type="scientific">Halocatena salina</name>
    <dbReference type="NCBI Taxonomy" id="2934340"/>
    <lineage>
        <taxon>Archaea</taxon>
        <taxon>Methanobacteriati</taxon>
        <taxon>Methanobacteriota</taxon>
        <taxon>Stenosarchaea group</taxon>
        <taxon>Halobacteria</taxon>
        <taxon>Halobacteriales</taxon>
        <taxon>Natronomonadaceae</taxon>
        <taxon>Halocatena</taxon>
    </lineage>
</organism>
<evidence type="ECO:0000259" key="1">
    <source>
        <dbReference type="Pfam" id="PF08241"/>
    </source>
</evidence>
<protein>
    <submittedName>
        <fullName evidence="2">Class I SAM-dependent methyltransferase</fullName>
    </submittedName>
</protein>
<dbReference type="SUPFAM" id="SSF53335">
    <property type="entry name" value="S-adenosyl-L-methionine-dependent methyltransferases"/>
    <property type="match status" value="1"/>
</dbReference>
<dbReference type="Proteomes" id="UP000831768">
    <property type="component" value="Chromosome"/>
</dbReference>
<dbReference type="GeneID" id="71928412"/>
<keyword evidence="2" id="KW-0489">Methyltransferase</keyword>
<accession>A0A8U0A0L1</accession>
<dbReference type="Gene3D" id="3.40.50.150">
    <property type="entry name" value="Vaccinia Virus protein VP39"/>
    <property type="match status" value="1"/>
</dbReference>